<feature type="non-terminal residue" evidence="1">
    <location>
        <position position="67"/>
    </location>
</feature>
<evidence type="ECO:0000313" key="1">
    <source>
        <dbReference type="EMBL" id="MCV5626013.1"/>
    </source>
</evidence>
<dbReference type="EMBL" id="JAOVKC010001080">
    <property type="protein sequence ID" value="MCV5626013.1"/>
    <property type="molecule type" value="Genomic_DNA"/>
</dbReference>
<protein>
    <submittedName>
        <fullName evidence="1">Uncharacterized protein</fullName>
    </submittedName>
</protein>
<sequence length="67" mass="7298">MRRIGSFRNAGFADLPERFRSLWSRASLAGLSVAVCNSRETCQTLQTRVSTAQIAVYVPNGVEAPLA</sequence>
<organism evidence="1 2">
    <name type="scientific">Escherichia coli</name>
    <dbReference type="NCBI Taxonomy" id="562"/>
    <lineage>
        <taxon>Bacteria</taxon>
        <taxon>Pseudomonadati</taxon>
        <taxon>Pseudomonadota</taxon>
        <taxon>Gammaproteobacteria</taxon>
        <taxon>Enterobacterales</taxon>
        <taxon>Enterobacteriaceae</taxon>
        <taxon>Escherichia</taxon>
    </lineage>
</organism>
<evidence type="ECO:0000313" key="2">
    <source>
        <dbReference type="Proteomes" id="UP001208624"/>
    </source>
</evidence>
<comment type="caution">
    <text evidence="1">The sequence shown here is derived from an EMBL/GenBank/DDBJ whole genome shotgun (WGS) entry which is preliminary data.</text>
</comment>
<dbReference type="AlphaFoldDB" id="A0AAP3A4G1"/>
<proteinExistence type="predicted"/>
<dbReference type="Proteomes" id="UP001208624">
    <property type="component" value="Unassembled WGS sequence"/>
</dbReference>
<reference evidence="1" key="1">
    <citation type="submission" date="2023-06" db="EMBL/GenBank/DDBJ databases">
        <title>Deciphering the underlying mechanisms mediating the transmission of blaNDM gene from human to animals in China.</title>
        <authorList>
            <person name="Chen K."/>
            <person name="Chen S."/>
        </authorList>
    </citation>
    <scope>NUCLEOTIDE SEQUENCE</scope>
    <source>
        <strain evidence="1">1199</strain>
    </source>
</reference>
<gene>
    <name evidence="1" type="ORF">OFN31_30755</name>
</gene>
<name>A0AAP3A4G1_ECOLX</name>
<accession>A0AAP3A4G1</accession>